<accession>A0ABU4HJC7</accession>
<dbReference type="InterPro" id="IPR006311">
    <property type="entry name" value="TAT_signal"/>
</dbReference>
<dbReference type="SUPFAM" id="SSF51445">
    <property type="entry name" value="(Trans)glycosidases"/>
    <property type="match status" value="1"/>
</dbReference>
<name>A0ABU4HJC7_9ACTN</name>
<dbReference type="Proteomes" id="UP001284601">
    <property type="component" value="Unassembled WGS sequence"/>
</dbReference>
<sequence>MSHSRDRLTRRQLLARGAGAASAALLLDALPAGAQSSSAPAAASAPPPVTLPSKRMLKGVSLIGDVNPYDDALGVRPYLLGGARPTEVVTLWVVWPELQPHRPDPLTLAQSFAQLSDPAGPAAAKIASIDAQIARANADGRRTGLTIYQGFPDWTHPSAGCLDPRLSRDVGGPGYPGAGRLNAGARVPDDRSEDGPWAWFVAWCCARWADTGGVRTPGPGRGGASTGNPAGARLDWLQPMNEPNLAWWPQTSPLYPDGTLASAVAEMMRSAAAVAARYRTAATPRGPELLMPNTADVVTADSSFGTPWRDFTRDLLTQLDGWEPPTPVGWSQHNYADVKYGVQREGPGSGLWRAEEAIALLRDGGWPDPALWLTEGGYQFGVRATAPNVYVVDPAKTADPRATDVFAEQVDLLRENWRAMERLPVRLWSQYLVNDKDLRFQSSLRGPVRGDANGVLTPFEPPYPAYDLWPRLGS</sequence>
<protein>
    <submittedName>
        <fullName evidence="2">Uncharacterized protein</fullName>
    </submittedName>
</protein>
<keyword evidence="1" id="KW-0732">Signal</keyword>
<proteinExistence type="predicted"/>
<keyword evidence="3" id="KW-1185">Reference proteome</keyword>
<dbReference type="EMBL" id="JAWSTH010000004">
    <property type="protein sequence ID" value="MDW5593355.1"/>
    <property type="molecule type" value="Genomic_DNA"/>
</dbReference>
<feature type="signal peptide" evidence="1">
    <location>
        <begin position="1"/>
        <end position="34"/>
    </location>
</feature>
<evidence type="ECO:0000256" key="1">
    <source>
        <dbReference type="SAM" id="SignalP"/>
    </source>
</evidence>
<organism evidence="2 3">
    <name type="scientific">Conexibacter stalactiti</name>
    <dbReference type="NCBI Taxonomy" id="1940611"/>
    <lineage>
        <taxon>Bacteria</taxon>
        <taxon>Bacillati</taxon>
        <taxon>Actinomycetota</taxon>
        <taxon>Thermoleophilia</taxon>
        <taxon>Solirubrobacterales</taxon>
        <taxon>Conexibacteraceae</taxon>
        <taxon>Conexibacter</taxon>
    </lineage>
</organism>
<gene>
    <name evidence="2" type="ORF">R7226_03340</name>
</gene>
<dbReference type="RefSeq" id="WP_318595614.1">
    <property type="nucleotide sequence ID" value="NZ_JAWSTH010000004.1"/>
</dbReference>
<dbReference type="Gene3D" id="3.20.20.80">
    <property type="entry name" value="Glycosidases"/>
    <property type="match status" value="1"/>
</dbReference>
<evidence type="ECO:0000313" key="2">
    <source>
        <dbReference type="EMBL" id="MDW5593355.1"/>
    </source>
</evidence>
<comment type="caution">
    <text evidence="2">The sequence shown here is derived from an EMBL/GenBank/DDBJ whole genome shotgun (WGS) entry which is preliminary data.</text>
</comment>
<dbReference type="PROSITE" id="PS51318">
    <property type="entry name" value="TAT"/>
    <property type="match status" value="1"/>
</dbReference>
<reference evidence="3" key="1">
    <citation type="submission" date="2023-07" db="EMBL/GenBank/DDBJ databases">
        <title>Conexibacter stalactiti sp. nov., isolated from stalactites in a lava cave and emended description of the genus Conexibacter.</title>
        <authorList>
            <person name="Lee S.D."/>
        </authorList>
    </citation>
    <scope>NUCLEOTIDE SEQUENCE [LARGE SCALE GENOMIC DNA]</scope>
    <source>
        <strain evidence="3">KCTC 39840</strain>
    </source>
</reference>
<dbReference type="InterPro" id="IPR017853">
    <property type="entry name" value="GH"/>
</dbReference>
<reference evidence="2 3" key="2">
    <citation type="submission" date="2023-10" db="EMBL/GenBank/DDBJ databases">
        <authorList>
            <person name="Han X.F."/>
        </authorList>
    </citation>
    <scope>NUCLEOTIDE SEQUENCE [LARGE SCALE GENOMIC DNA]</scope>
    <source>
        <strain evidence="2 3">KCTC 39840</strain>
    </source>
</reference>
<evidence type="ECO:0000313" key="3">
    <source>
        <dbReference type="Proteomes" id="UP001284601"/>
    </source>
</evidence>
<feature type="chain" id="PRO_5046944370" evidence="1">
    <location>
        <begin position="35"/>
        <end position="474"/>
    </location>
</feature>